<proteinExistence type="predicted"/>
<feature type="compositionally biased region" description="Basic and acidic residues" evidence="2">
    <location>
        <begin position="1054"/>
        <end position="1064"/>
    </location>
</feature>
<organism evidence="4 5">
    <name type="scientific">Purpureocillium lilacinum</name>
    <name type="common">Paecilomyces lilacinus</name>
    <dbReference type="NCBI Taxonomy" id="33203"/>
    <lineage>
        <taxon>Eukaryota</taxon>
        <taxon>Fungi</taxon>
        <taxon>Dikarya</taxon>
        <taxon>Ascomycota</taxon>
        <taxon>Pezizomycotina</taxon>
        <taxon>Sordariomycetes</taxon>
        <taxon>Hypocreomycetidae</taxon>
        <taxon>Hypocreales</taxon>
        <taxon>Ophiocordycipitaceae</taxon>
        <taxon>Purpureocillium</taxon>
    </lineage>
</organism>
<dbReference type="Pfam" id="PF24883">
    <property type="entry name" value="NPHP3_N"/>
    <property type="match status" value="2"/>
</dbReference>
<feature type="domain" description="NACHT" evidence="3">
    <location>
        <begin position="576"/>
        <end position="736"/>
    </location>
</feature>
<dbReference type="InterPro" id="IPR027417">
    <property type="entry name" value="P-loop_NTPase"/>
</dbReference>
<evidence type="ECO:0000256" key="2">
    <source>
        <dbReference type="SAM" id="MobiDB-lite"/>
    </source>
</evidence>
<dbReference type="PANTHER" id="PTHR10039">
    <property type="entry name" value="AMELOGENIN"/>
    <property type="match status" value="1"/>
</dbReference>
<dbReference type="Gene3D" id="3.40.50.300">
    <property type="entry name" value="P-loop containing nucleotide triphosphate hydrolases"/>
    <property type="match status" value="1"/>
</dbReference>
<evidence type="ECO:0000313" key="5">
    <source>
        <dbReference type="Proteomes" id="UP000245956"/>
    </source>
</evidence>
<comment type="caution">
    <text evidence="4">The sequence shown here is derived from an EMBL/GenBank/DDBJ whole genome shotgun (WGS) entry which is preliminary data.</text>
</comment>
<keyword evidence="1" id="KW-0677">Repeat</keyword>
<dbReference type="Proteomes" id="UP000245956">
    <property type="component" value="Unassembled WGS sequence"/>
</dbReference>
<accession>A0A2U3E0J3</accession>
<gene>
    <name evidence="4" type="ORF">PCL_02426</name>
</gene>
<dbReference type="SUPFAM" id="SSF52540">
    <property type="entry name" value="P-loop containing nucleoside triphosphate hydrolases"/>
    <property type="match status" value="1"/>
</dbReference>
<feature type="region of interest" description="Disordered" evidence="2">
    <location>
        <begin position="1041"/>
        <end position="1064"/>
    </location>
</feature>
<evidence type="ECO:0000259" key="3">
    <source>
        <dbReference type="PROSITE" id="PS50837"/>
    </source>
</evidence>
<dbReference type="InterPro" id="IPR056884">
    <property type="entry name" value="NPHP3-like_N"/>
</dbReference>
<dbReference type="InterPro" id="IPR007111">
    <property type="entry name" value="NACHT_NTPase"/>
</dbReference>
<dbReference type="PANTHER" id="PTHR10039:SF14">
    <property type="entry name" value="NACHT DOMAIN-CONTAINING PROTEIN"/>
    <property type="match status" value="1"/>
</dbReference>
<dbReference type="EMBL" id="LCWV01000016">
    <property type="protein sequence ID" value="PWI68025.1"/>
    <property type="molecule type" value="Genomic_DNA"/>
</dbReference>
<dbReference type="PROSITE" id="PS50837">
    <property type="entry name" value="NACHT"/>
    <property type="match status" value="1"/>
</dbReference>
<evidence type="ECO:0000313" key="4">
    <source>
        <dbReference type="EMBL" id="PWI68025.1"/>
    </source>
</evidence>
<name>A0A2U3E0J3_PURLI</name>
<reference evidence="4 5" key="1">
    <citation type="journal article" date="2016" name="Front. Microbiol.">
        <title>Genome and transcriptome sequences reveal the specific parasitism of the nematophagous Purpureocillium lilacinum 36-1.</title>
        <authorList>
            <person name="Xie J."/>
            <person name="Li S."/>
            <person name="Mo C."/>
            <person name="Xiao X."/>
            <person name="Peng D."/>
            <person name="Wang G."/>
            <person name="Xiao Y."/>
        </authorList>
    </citation>
    <scope>NUCLEOTIDE SEQUENCE [LARGE SCALE GENOMIC DNA]</scope>
    <source>
        <strain evidence="4 5">36-1</strain>
    </source>
</reference>
<evidence type="ECO:0000256" key="1">
    <source>
        <dbReference type="ARBA" id="ARBA00022737"/>
    </source>
</evidence>
<protein>
    <recommendedName>
        <fullName evidence="3">NACHT domain-containing protein</fullName>
    </recommendedName>
</protein>
<sequence length="1364" mass="152564">MNACQAKNNTGQRTCKNATPSHSEFDDFLATLNPILPELQRILIRERYSDAGPKPFTNVLDHNPVFDFETWYQGGHQRLPLWIQDKTNHGHSLLVSGIISHQALDVHADPFHTPGRPRLGHPRPLMVSYFFCSQFMGRTKCATEVLRGLIYNLLRTDEQVLARSTASPNTHDDVREFSRLSRILCNRLQKVTAEGYRVILVVEGIDQCTDDASGVGVPHLLTTLRDALKEGSEEDVDANIQCIISSPPSRDIKWNLHLLDFSFEVIDLDPGVVAQELGLEDLIVAIQTDANKLQASRNSPKESFRLTESLSWFNYSNAGRDWLRKPNEEASPMRILWHRASGGNFQPRKRPISCVERLISKYDDTNLHTLYFSFASGIAHESGTPDATSRNRQEPAIALQALFCQLAARRCGSTESWVAFLATLPKILKRLLWGNLVKRQELSSFGRFPLSDMLQLVRAVLDTFAEPFVLIIDFLELADVGGWADVVSALQRVLKPGTRVLFCSDGQFLRDYTALVAPARAEVVVVDEHTEYFECLQTLEFDHISPHGEQVGDALVQTNQWLWSHARFKRWDEEGGLLWIYGRPGSGKSVLAKTILRKFENSSDGKAHPERLLICDWFYNSNGGDVGTADSFMLRSVLRKILTRSEHLFDEVKHHYRSLFDDRSASGVTWTTAALGDLLLEVAASATAPDTLILVDGLDECENGDNLEAKHYFVDLLYKLSQLTPSRLRWIVLSRPEPVIRDAFHGANSQISCAINMDEENGGDIDAIIEAGLSDVRAAWEKNVGLEDDPGTPCSVDTTILPGMATYLKEQANGVVLWVSLVLDQLKLRVESKYGFSLHALDEVMRGLPLGLDDFYSKILSSLDVASDPKMLSTTKAMLTWVIGARPWAPLQLQHLREVMAMAELAYLHTQPDMAMLERHRPVVGPSKDWRVFRSIVYQHCGPLVDIRLSSADDEPKVTPSSTLELLHETARSYLQDESRSGSFNIDTTAAEQTVLIESFKYLGFTVPPPALLRAGHVSGPGRTSLLSQARSIISTNFLERRKRRNSSSLPPSRTEDEPRGRARKDFLDRRPLASLAFKVLRRSHATTDSMLITLLPDQDTVSEFGALFITSWLADVYHSMERQLDYSVVELFIRHCCETGQSITLAKTFELVDGYAALYCSDADEAAPKNSRFEYSVLKGAAAAFLNVASGQIHGRKKVGSALLKEFLMYYNLLEDSSSIGVNTVPAGSTVEDPRAGLSNTTEARAMLDKIRFIVYCEELPHQGYSDEHHCDRQVYTVSLPGGDKSVSVRRVYNAIEDVLGWLRKKNDDSPEDSEIDLLSSMHPTMLDWWADSPLPWHQICTLTSGDGEAAGSIQEEGNDISE</sequence>